<protein>
    <submittedName>
        <fullName evidence="2">Uncharacterized protein</fullName>
    </submittedName>
</protein>
<keyword evidence="1" id="KW-0812">Transmembrane</keyword>
<keyword evidence="1" id="KW-1133">Transmembrane helix</keyword>
<dbReference type="SUPFAM" id="SSF54523">
    <property type="entry name" value="Pili subunits"/>
    <property type="match status" value="1"/>
</dbReference>
<comment type="caution">
    <text evidence="2">The sequence shown here is derived from an EMBL/GenBank/DDBJ whole genome shotgun (WGS) entry which is preliminary data.</text>
</comment>
<dbReference type="NCBIfam" id="TIGR02532">
    <property type="entry name" value="IV_pilin_GFxxxE"/>
    <property type="match status" value="1"/>
</dbReference>
<dbReference type="PROSITE" id="PS00409">
    <property type="entry name" value="PROKAR_NTER_METHYL"/>
    <property type="match status" value="1"/>
</dbReference>
<keyword evidence="1" id="KW-0472">Membrane</keyword>
<dbReference type="Pfam" id="PF07963">
    <property type="entry name" value="N_methyl"/>
    <property type="match status" value="1"/>
</dbReference>
<evidence type="ECO:0000256" key="1">
    <source>
        <dbReference type="SAM" id="Phobius"/>
    </source>
</evidence>
<sequence>MPGKKLSAISYQLSDSRQKESDDFSTGFTLIEILVAISIVVIVSAVALPNLRNFSNDQDLDNKISELKNILRKGQSSSNSSALCSNNSASTSFYVSISSSSATLYSTCASGPLNTLNSLEFNPPIVLSQTSCAFTDLPAVVTFTNTQTAFTCNTTPLNQPNLSITLLNQSSGASKVISILKGGVISDN</sequence>
<name>A0A0G0EUE5_9BACT</name>
<dbReference type="AlphaFoldDB" id="A0A0G0EUE5"/>
<accession>A0A0G0EUE5</accession>
<dbReference type="Proteomes" id="UP000034492">
    <property type="component" value="Unassembled WGS sequence"/>
</dbReference>
<evidence type="ECO:0000313" key="2">
    <source>
        <dbReference type="EMBL" id="KKQ10543.1"/>
    </source>
</evidence>
<organism evidence="2 3">
    <name type="scientific">Candidatus Daviesbacteria bacterium GW2011_GWB1_36_5</name>
    <dbReference type="NCBI Taxonomy" id="1618426"/>
    <lineage>
        <taxon>Bacteria</taxon>
        <taxon>Candidatus Daviesiibacteriota</taxon>
    </lineage>
</organism>
<proteinExistence type="predicted"/>
<dbReference type="Gene3D" id="3.30.700.10">
    <property type="entry name" value="Glycoprotein, Type 4 Pilin"/>
    <property type="match status" value="1"/>
</dbReference>
<evidence type="ECO:0000313" key="3">
    <source>
        <dbReference type="Proteomes" id="UP000034492"/>
    </source>
</evidence>
<dbReference type="InterPro" id="IPR012902">
    <property type="entry name" value="N_methyl_site"/>
</dbReference>
<feature type="transmembrane region" description="Helical" evidence="1">
    <location>
        <begin position="27"/>
        <end position="48"/>
    </location>
</feature>
<dbReference type="InterPro" id="IPR045584">
    <property type="entry name" value="Pilin-like"/>
</dbReference>
<gene>
    <name evidence="2" type="ORF">US19_C0003G0038</name>
</gene>
<reference evidence="2 3" key="1">
    <citation type="journal article" date="2015" name="Nature">
        <title>rRNA introns, odd ribosomes, and small enigmatic genomes across a large radiation of phyla.</title>
        <authorList>
            <person name="Brown C.T."/>
            <person name="Hug L.A."/>
            <person name="Thomas B.C."/>
            <person name="Sharon I."/>
            <person name="Castelle C.J."/>
            <person name="Singh A."/>
            <person name="Wilkins M.J."/>
            <person name="Williams K.H."/>
            <person name="Banfield J.F."/>
        </authorList>
    </citation>
    <scope>NUCLEOTIDE SEQUENCE [LARGE SCALE GENOMIC DNA]</scope>
</reference>
<dbReference type="EMBL" id="LBSA01000003">
    <property type="protein sequence ID" value="KKQ10543.1"/>
    <property type="molecule type" value="Genomic_DNA"/>
</dbReference>